<evidence type="ECO:0000256" key="1">
    <source>
        <dbReference type="SAM" id="MobiDB-lite"/>
    </source>
</evidence>
<keyword evidence="3" id="KW-1185">Reference proteome</keyword>
<feature type="compositionally biased region" description="Basic and acidic residues" evidence="1">
    <location>
        <begin position="191"/>
        <end position="215"/>
    </location>
</feature>
<comment type="caution">
    <text evidence="2">The sequence shown here is derived from an EMBL/GenBank/DDBJ whole genome shotgun (WGS) entry which is preliminary data.</text>
</comment>
<gene>
    <name evidence="2" type="primary">hoxd9b</name>
    <name evidence="2" type="ORF">EYF80_061487</name>
</gene>
<accession>A0A4Z2EHX4</accession>
<proteinExistence type="predicted"/>
<evidence type="ECO:0000313" key="2">
    <source>
        <dbReference type="EMBL" id="TNN28365.1"/>
    </source>
</evidence>
<reference evidence="2 3" key="1">
    <citation type="submission" date="2019-03" db="EMBL/GenBank/DDBJ databases">
        <title>First draft genome of Liparis tanakae, snailfish: a comprehensive survey of snailfish specific genes.</title>
        <authorList>
            <person name="Kim W."/>
            <person name="Song I."/>
            <person name="Jeong J.-H."/>
            <person name="Kim D."/>
            <person name="Kim S."/>
            <person name="Ryu S."/>
            <person name="Song J.Y."/>
            <person name="Lee S.K."/>
        </authorList>
    </citation>
    <scope>NUCLEOTIDE SEQUENCE [LARGE SCALE GENOMIC DNA]</scope>
    <source>
        <tissue evidence="2">Muscle</tissue>
    </source>
</reference>
<feature type="compositionally biased region" description="Polar residues" evidence="1">
    <location>
        <begin position="56"/>
        <end position="75"/>
    </location>
</feature>
<dbReference type="EMBL" id="SRLO01006971">
    <property type="protein sequence ID" value="TNN28365.1"/>
    <property type="molecule type" value="Genomic_DNA"/>
</dbReference>
<feature type="region of interest" description="Disordered" evidence="1">
    <location>
        <begin position="1"/>
        <end position="103"/>
    </location>
</feature>
<keyword evidence="2" id="KW-0238">DNA-binding</keyword>
<organism evidence="2 3">
    <name type="scientific">Liparis tanakae</name>
    <name type="common">Tanaka's snailfish</name>
    <dbReference type="NCBI Taxonomy" id="230148"/>
    <lineage>
        <taxon>Eukaryota</taxon>
        <taxon>Metazoa</taxon>
        <taxon>Chordata</taxon>
        <taxon>Craniata</taxon>
        <taxon>Vertebrata</taxon>
        <taxon>Euteleostomi</taxon>
        <taxon>Actinopterygii</taxon>
        <taxon>Neopterygii</taxon>
        <taxon>Teleostei</taxon>
        <taxon>Neoteleostei</taxon>
        <taxon>Acanthomorphata</taxon>
        <taxon>Eupercaria</taxon>
        <taxon>Perciformes</taxon>
        <taxon>Cottioidei</taxon>
        <taxon>Cottales</taxon>
        <taxon>Liparidae</taxon>
        <taxon>Liparis</taxon>
    </lineage>
</organism>
<evidence type="ECO:0000313" key="3">
    <source>
        <dbReference type="Proteomes" id="UP000314294"/>
    </source>
</evidence>
<keyword evidence="2" id="KW-0371">Homeobox</keyword>
<dbReference type="AlphaFoldDB" id="A0A4Z2EHX4"/>
<feature type="compositionally biased region" description="Acidic residues" evidence="1">
    <location>
        <begin position="31"/>
        <end position="40"/>
    </location>
</feature>
<feature type="region of interest" description="Disordered" evidence="1">
    <location>
        <begin position="120"/>
        <end position="223"/>
    </location>
</feature>
<protein>
    <submittedName>
        <fullName evidence="2">Homeobox protein Hox-D9b</fullName>
    </submittedName>
</protein>
<dbReference type="GO" id="GO:0003677">
    <property type="term" value="F:DNA binding"/>
    <property type="evidence" value="ECO:0007669"/>
    <property type="project" value="UniProtKB-KW"/>
</dbReference>
<name>A0A4Z2EHX4_9TELE</name>
<sequence length="223" mass="24270">MGLQSEEPYGAHCPPPPAAGCTKPARRAEQEQEVEEEVQEEERSAHIPDFSHFSHKQTALNGFSPWADSSSSPLQGASIPGLFHPHHPLLSHQQQHHPYYAEHLPPVDSGRFVRCWEAATPAAAPEPARSHPAPGDRDLSAPSPRYEAGKPGSPPPPRPPAPPPPRDSPGDSSFSSPAEVVLERLQPAQDPGRRPEPKKESEERKTKFDPGKETRAGCLGNVY</sequence>
<feature type="compositionally biased region" description="Pro residues" evidence="1">
    <location>
        <begin position="152"/>
        <end position="167"/>
    </location>
</feature>
<dbReference type="Proteomes" id="UP000314294">
    <property type="component" value="Unassembled WGS sequence"/>
</dbReference>